<accession>A0AAV6TZA8</accession>
<organism evidence="2 3">
    <name type="scientific">Oedothorax gibbosus</name>
    <dbReference type="NCBI Taxonomy" id="931172"/>
    <lineage>
        <taxon>Eukaryota</taxon>
        <taxon>Metazoa</taxon>
        <taxon>Ecdysozoa</taxon>
        <taxon>Arthropoda</taxon>
        <taxon>Chelicerata</taxon>
        <taxon>Arachnida</taxon>
        <taxon>Araneae</taxon>
        <taxon>Araneomorphae</taxon>
        <taxon>Entelegynae</taxon>
        <taxon>Araneoidea</taxon>
        <taxon>Linyphiidae</taxon>
        <taxon>Erigoninae</taxon>
        <taxon>Oedothorax</taxon>
    </lineage>
</organism>
<dbReference type="EMBL" id="JAFNEN010000779">
    <property type="protein sequence ID" value="KAG8177427.1"/>
    <property type="molecule type" value="Genomic_DNA"/>
</dbReference>
<reference evidence="2 3" key="1">
    <citation type="journal article" date="2022" name="Nat. Ecol. Evol.">
        <title>A masculinizing supergene underlies an exaggerated male reproductive morph in a spider.</title>
        <authorList>
            <person name="Hendrickx F."/>
            <person name="De Corte Z."/>
            <person name="Sonet G."/>
            <person name="Van Belleghem S.M."/>
            <person name="Kostlbacher S."/>
            <person name="Vangestel C."/>
        </authorList>
    </citation>
    <scope>NUCLEOTIDE SEQUENCE [LARGE SCALE GENOMIC DNA]</scope>
    <source>
        <strain evidence="2">W744_W776</strain>
    </source>
</reference>
<feature type="compositionally biased region" description="Basic and acidic residues" evidence="1">
    <location>
        <begin position="169"/>
        <end position="187"/>
    </location>
</feature>
<evidence type="ECO:0000313" key="3">
    <source>
        <dbReference type="Proteomes" id="UP000827092"/>
    </source>
</evidence>
<sequence>MIDSSRGGDGRRQYCDTDIRAETVAKQFYATGIVTFSGAGTFTTDQGASSEMLFPCPLAYLSGIKKLRTSHCTIPHSVERTHRGTPRPMKATAEGHRHERMGSCPSHSATRVPDSIQGGSTCHLIRAGIRADDPFAGSILRPHTYRGHSPAARGGAQGPLRQHSPRANVEPRKESDVRPPSDADLHPRLCAARRRAQATPSTIRRTVSSPGEEGEDLRLGDKRRAAHHLDRQIEASVRRCRLTTHQSFNSSRPGSGNTAKYPLSGGALAIISTGSEQTARLDRLRADDNPCWLSAANTLSTSAVII</sequence>
<dbReference type="AlphaFoldDB" id="A0AAV6TZA8"/>
<proteinExistence type="predicted"/>
<feature type="compositionally biased region" description="Polar residues" evidence="1">
    <location>
        <begin position="198"/>
        <end position="209"/>
    </location>
</feature>
<protein>
    <submittedName>
        <fullName evidence="2">Uncharacterized protein</fullName>
    </submittedName>
</protein>
<name>A0AAV6TZA8_9ARAC</name>
<evidence type="ECO:0000256" key="1">
    <source>
        <dbReference type="SAM" id="MobiDB-lite"/>
    </source>
</evidence>
<dbReference type="Proteomes" id="UP000827092">
    <property type="component" value="Unassembled WGS sequence"/>
</dbReference>
<keyword evidence="3" id="KW-1185">Reference proteome</keyword>
<feature type="region of interest" description="Disordered" evidence="1">
    <location>
        <begin position="78"/>
        <end position="113"/>
    </location>
</feature>
<evidence type="ECO:0000313" key="2">
    <source>
        <dbReference type="EMBL" id="KAG8177427.1"/>
    </source>
</evidence>
<comment type="caution">
    <text evidence="2">The sequence shown here is derived from an EMBL/GenBank/DDBJ whole genome shotgun (WGS) entry which is preliminary data.</text>
</comment>
<feature type="region of interest" description="Disordered" evidence="1">
    <location>
        <begin position="140"/>
        <end position="218"/>
    </location>
</feature>
<gene>
    <name evidence="2" type="ORF">JTE90_026212</name>
</gene>